<dbReference type="GO" id="GO:0006310">
    <property type="term" value="P:DNA recombination"/>
    <property type="evidence" value="ECO:0007669"/>
    <property type="project" value="UniProtKB-KW"/>
</dbReference>
<evidence type="ECO:0000259" key="4">
    <source>
        <dbReference type="PROSITE" id="PS51898"/>
    </source>
</evidence>
<name>A0A2K2EZ96_9CLOT</name>
<organism evidence="6 7">
    <name type="scientific">Clostridium thermosuccinogenes</name>
    <dbReference type="NCBI Taxonomy" id="84032"/>
    <lineage>
        <taxon>Bacteria</taxon>
        <taxon>Bacillati</taxon>
        <taxon>Bacillota</taxon>
        <taxon>Clostridia</taxon>
        <taxon>Eubacteriales</taxon>
        <taxon>Clostridiaceae</taxon>
        <taxon>Clostridium</taxon>
    </lineage>
</organism>
<accession>A0A2K2EZ96</accession>
<dbReference type="PROSITE" id="PS51900">
    <property type="entry name" value="CB"/>
    <property type="match status" value="1"/>
</dbReference>
<dbReference type="InterPro" id="IPR002104">
    <property type="entry name" value="Integrase_catalytic"/>
</dbReference>
<keyword evidence="7" id="KW-1185">Reference proteome</keyword>
<comment type="caution">
    <text evidence="6">The sequence shown here is derived from an EMBL/GenBank/DDBJ whole genome shotgun (WGS) entry which is preliminary data.</text>
</comment>
<dbReference type="OrthoDB" id="9802329at2"/>
<dbReference type="GO" id="GO:0003677">
    <property type="term" value="F:DNA binding"/>
    <property type="evidence" value="ECO:0007669"/>
    <property type="project" value="UniProtKB-UniRule"/>
</dbReference>
<keyword evidence="1 3" id="KW-0238">DNA-binding</keyword>
<dbReference type="InterPro" id="IPR044068">
    <property type="entry name" value="CB"/>
</dbReference>
<evidence type="ECO:0000256" key="2">
    <source>
        <dbReference type="ARBA" id="ARBA00023172"/>
    </source>
</evidence>
<dbReference type="SUPFAM" id="SSF56349">
    <property type="entry name" value="DNA breaking-rejoining enzymes"/>
    <property type="match status" value="1"/>
</dbReference>
<sequence>MNMETTDINQMIPQIMDALRNFGLTEHSIWRYHHNLYLSISKYYHSRRATQYSAEIMADYISMVEEKFRNGEIKRDRYCTLLKAADRMSEFYTTGKIQWTCRLRGSKFKLNDYFEELLEQFLSSTSYHANTKGDVTWAIRKYLAFLEAQGHDDLVNISIKDIQLFLISCSHHLKYGSLSNVRGYIKSFHIYLQKTGRLYFDCEKVFSQPIVRETKIFPYITYDELDKILNQINRTTNIGKRDFAIIILAIHTGLRAVDIVNLKLRDIDWKTGEIHIVQQKT</sequence>
<proteinExistence type="predicted"/>
<evidence type="ECO:0000313" key="6">
    <source>
        <dbReference type="EMBL" id="PNT94571.1"/>
    </source>
</evidence>
<protein>
    <recommendedName>
        <fullName evidence="8">Tyr recombinase domain-containing protein</fullName>
    </recommendedName>
</protein>
<dbReference type="Proteomes" id="UP000236151">
    <property type="component" value="Unassembled WGS sequence"/>
</dbReference>
<dbReference type="Gene3D" id="1.10.150.130">
    <property type="match status" value="1"/>
</dbReference>
<evidence type="ECO:0000259" key="5">
    <source>
        <dbReference type="PROSITE" id="PS51900"/>
    </source>
</evidence>
<dbReference type="EMBL" id="NIOJ01000102">
    <property type="protein sequence ID" value="PNT94571.1"/>
    <property type="molecule type" value="Genomic_DNA"/>
</dbReference>
<feature type="domain" description="Core-binding (CB)" evidence="5">
    <location>
        <begin position="112"/>
        <end position="193"/>
    </location>
</feature>
<dbReference type="InterPro" id="IPR011010">
    <property type="entry name" value="DNA_brk_join_enz"/>
</dbReference>
<feature type="domain" description="Tyr recombinase" evidence="4">
    <location>
        <begin position="215"/>
        <end position="281"/>
    </location>
</feature>
<gene>
    <name evidence="6" type="ORF">CDQ84_18730</name>
</gene>
<evidence type="ECO:0000256" key="1">
    <source>
        <dbReference type="ARBA" id="ARBA00023125"/>
    </source>
</evidence>
<dbReference type="KEGG" id="cthd:CDO33_06235"/>
<dbReference type="Gene3D" id="1.10.443.10">
    <property type="entry name" value="Intergrase catalytic core"/>
    <property type="match status" value="1"/>
</dbReference>
<dbReference type="InterPro" id="IPR010998">
    <property type="entry name" value="Integrase_recombinase_N"/>
</dbReference>
<dbReference type="InterPro" id="IPR013762">
    <property type="entry name" value="Integrase-like_cat_sf"/>
</dbReference>
<evidence type="ECO:0008006" key="8">
    <source>
        <dbReference type="Google" id="ProtNLM"/>
    </source>
</evidence>
<evidence type="ECO:0000313" key="7">
    <source>
        <dbReference type="Proteomes" id="UP000236151"/>
    </source>
</evidence>
<dbReference type="PROSITE" id="PS51898">
    <property type="entry name" value="TYR_RECOMBINASE"/>
    <property type="match status" value="1"/>
</dbReference>
<reference evidence="6 7" key="1">
    <citation type="submission" date="2017-06" db="EMBL/GenBank/DDBJ databases">
        <title>Investigating the central metabolism of Clostridium thermosuccinogenes.</title>
        <authorList>
            <person name="Koendjbiharie J.G."/>
            <person name="van Kranenburg R."/>
        </authorList>
    </citation>
    <scope>NUCLEOTIDE SEQUENCE [LARGE SCALE GENOMIC DNA]</scope>
    <source>
        <strain evidence="6 7">DSM 5806</strain>
    </source>
</reference>
<dbReference type="GO" id="GO:0015074">
    <property type="term" value="P:DNA integration"/>
    <property type="evidence" value="ECO:0007669"/>
    <property type="project" value="InterPro"/>
</dbReference>
<evidence type="ECO:0000256" key="3">
    <source>
        <dbReference type="PROSITE-ProRule" id="PRU01248"/>
    </source>
</evidence>
<dbReference type="AlphaFoldDB" id="A0A2K2EZ96"/>
<dbReference type="Pfam" id="PF00589">
    <property type="entry name" value="Phage_integrase"/>
    <property type="match status" value="1"/>
</dbReference>
<keyword evidence="2" id="KW-0233">DNA recombination</keyword>